<keyword evidence="1" id="KW-0547">Nucleotide-binding</keyword>
<dbReference type="PROSITE" id="PS00675">
    <property type="entry name" value="SIGMA54_INTERACT_1"/>
    <property type="match status" value="1"/>
</dbReference>
<gene>
    <name evidence="7" type="ORF">SAMN02745130_01532</name>
</gene>
<evidence type="ECO:0000256" key="2">
    <source>
        <dbReference type="ARBA" id="ARBA00022840"/>
    </source>
</evidence>
<protein>
    <submittedName>
        <fullName evidence="7">Regulatory protein, Fis family</fullName>
    </submittedName>
</protein>
<dbReference type="SUPFAM" id="SSF46689">
    <property type="entry name" value="Homeodomain-like"/>
    <property type="match status" value="1"/>
</dbReference>
<dbReference type="SMART" id="SM00989">
    <property type="entry name" value="V4R"/>
    <property type="match status" value="1"/>
</dbReference>
<dbReference type="PROSITE" id="PS50045">
    <property type="entry name" value="SIGMA54_INTERACT_4"/>
    <property type="match status" value="1"/>
</dbReference>
<dbReference type="Gene3D" id="1.10.10.60">
    <property type="entry name" value="Homeodomain-like"/>
    <property type="match status" value="1"/>
</dbReference>
<sequence>MSRHSKKPIYPADQDLKSMIRFEGETGSIWLGQQRMILLHASAFGSMRSELIESFGEDYARGVLLRMGYTAAQSDAQLARKIRSSADLISMFLVGPQLHALEGVVSVEPVKLEMDLDTGHFYGEFTWRNSFEAAEHLRLYGLATQPVCWNLLGYATGYTSTFMGRPIYFKEVECVGCGDKQCRIVGKPLAEWENAQELKALYSLESMAAKLSSLEEEVRFLRKEITSRARPEHIIAESAPIKEIMYLLGKAAATDVTVLMLGETGVGKEIFSQALHQLGKRCDGPFIAVNCAALPRDLVESELFGVEKGGYTGADKSRPGRFERADGGSLFLDELGELNERAQAKLLRAIQTGEFERVGGTEKIKVDVRLIAATNANLQERVKQGSFRADLYYRLNVFPIAIPPLRERLADLPGLIRKFIERYNAKYGKQVQGISDQSLRRFMAYQWPGNIRELENIIERGVILTESETRIESTHICLGMPDPDDEFMVIGQNGLLEKGTSSVWVDQVLDNMHASCLGFEQLEQQILEQALKRAQGNVLETARILGISGPQCRYRLKKCGLI</sequence>
<reference evidence="7 8" key="1">
    <citation type="submission" date="2017-02" db="EMBL/GenBank/DDBJ databases">
        <authorList>
            <person name="Peterson S.W."/>
        </authorList>
    </citation>
    <scope>NUCLEOTIDE SEQUENCE [LARGE SCALE GENOMIC DNA]</scope>
    <source>
        <strain evidence="7 8">ATCC 49788</strain>
    </source>
</reference>
<dbReference type="CDD" id="cd00009">
    <property type="entry name" value="AAA"/>
    <property type="match status" value="1"/>
</dbReference>
<dbReference type="GO" id="GO:0005524">
    <property type="term" value="F:ATP binding"/>
    <property type="evidence" value="ECO:0007669"/>
    <property type="project" value="UniProtKB-KW"/>
</dbReference>
<dbReference type="FunFam" id="3.40.50.300:FF:000006">
    <property type="entry name" value="DNA-binding transcriptional regulator NtrC"/>
    <property type="match status" value="1"/>
</dbReference>
<dbReference type="GO" id="GO:0043565">
    <property type="term" value="F:sequence-specific DNA binding"/>
    <property type="evidence" value="ECO:0007669"/>
    <property type="project" value="InterPro"/>
</dbReference>
<dbReference type="Gene3D" id="3.40.50.300">
    <property type="entry name" value="P-loop containing nucleotide triphosphate hydrolases"/>
    <property type="match status" value="1"/>
</dbReference>
<evidence type="ECO:0000259" key="6">
    <source>
        <dbReference type="PROSITE" id="PS50045"/>
    </source>
</evidence>
<dbReference type="Pfam" id="PF06505">
    <property type="entry name" value="XylR_N"/>
    <property type="match status" value="1"/>
</dbReference>
<dbReference type="InterPro" id="IPR002197">
    <property type="entry name" value="HTH_Fis"/>
</dbReference>
<dbReference type="Pfam" id="PF00158">
    <property type="entry name" value="Sigma54_activat"/>
    <property type="match status" value="1"/>
</dbReference>
<dbReference type="STRING" id="92487.SAMN02745130_01532"/>
<dbReference type="SMART" id="SM00382">
    <property type="entry name" value="AAA"/>
    <property type="match status" value="1"/>
</dbReference>
<keyword evidence="5" id="KW-0804">Transcription</keyword>
<dbReference type="PANTHER" id="PTHR32071">
    <property type="entry name" value="TRANSCRIPTIONAL REGULATORY PROTEIN"/>
    <property type="match status" value="1"/>
</dbReference>
<dbReference type="AlphaFoldDB" id="A0A1T4WDT8"/>
<dbReference type="InterPro" id="IPR010523">
    <property type="entry name" value="XylR_N"/>
</dbReference>
<keyword evidence="3" id="KW-0805">Transcription regulation</keyword>
<dbReference type="Pfam" id="PF25601">
    <property type="entry name" value="AAA_lid_14"/>
    <property type="match status" value="1"/>
</dbReference>
<dbReference type="InterPro" id="IPR024096">
    <property type="entry name" value="NO_sig/Golgi_transp_ligand-bd"/>
</dbReference>
<dbReference type="InterPro" id="IPR004096">
    <property type="entry name" value="V4R"/>
</dbReference>
<dbReference type="SUPFAM" id="SSF111126">
    <property type="entry name" value="Ligand-binding domain in the NO signalling and Golgi transport"/>
    <property type="match status" value="1"/>
</dbReference>
<dbReference type="Gene3D" id="3.30.1380.20">
    <property type="entry name" value="Trafficking protein particle complex subunit 3"/>
    <property type="match status" value="1"/>
</dbReference>
<dbReference type="InterPro" id="IPR003593">
    <property type="entry name" value="AAA+_ATPase"/>
</dbReference>
<dbReference type="InterPro" id="IPR025943">
    <property type="entry name" value="Sigma_54_int_dom_ATP-bd_2"/>
</dbReference>
<feature type="domain" description="Sigma-54 factor interaction" evidence="6">
    <location>
        <begin position="234"/>
        <end position="463"/>
    </location>
</feature>
<dbReference type="OrthoDB" id="9804019at2"/>
<dbReference type="Pfam" id="PF02954">
    <property type="entry name" value="HTH_8"/>
    <property type="match status" value="1"/>
</dbReference>
<dbReference type="SUPFAM" id="SSF52540">
    <property type="entry name" value="P-loop containing nucleoside triphosphate hydrolases"/>
    <property type="match status" value="1"/>
</dbReference>
<dbReference type="GO" id="GO:0006355">
    <property type="term" value="P:regulation of DNA-templated transcription"/>
    <property type="evidence" value="ECO:0007669"/>
    <property type="project" value="InterPro"/>
</dbReference>
<keyword evidence="4" id="KW-0238">DNA-binding</keyword>
<dbReference type="InterPro" id="IPR002078">
    <property type="entry name" value="Sigma_54_int"/>
</dbReference>
<dbReference type="InterPro" id="IPR027417">
    <property type="entry name" value="P-loop_NTPase"/>
</dbReference>
<accession>A0A1T4WDT8</accession>
<evidence type="ECO:0000313" key="8">
    <source>
        <dbReference type="Proteomes" id="UP000190460"/>
    </source>
</evidence>
<dbReference type="InterPro" id="IPR025944">
    <property type="entry name" value="Sigma_54_int_dom_CS"/>
</dbReference>
<dbReference type="InterPro" id="IPR058031">
    <property type="entry name" value="AAA_lid_NorR"/>
</dbReference>
<dbReference type="InterPro" id="IPR025662">
    <property type="entry name" value="Sigma_54_int_dom_ATP-bd_1"/>
</dbReference>
<evidence type="ECO:0000256" key="3">
    <source>
        <dbReference type="ARBA" id="ARBA00023015"/>
    </source>
</evidence>
<keyword evidence="2" id="KW-0067">ATP-binding</keyword>
<dbReference type="RefSeq" id="WP_078922001.1">
    <property type="nucleotide sequence ID" value="NZ_FUYB01000005.1"/>
</dbReference>
<name>A0A1T4WDT8_9GAMM</name>
<evidence type="ECO:0000313" key="7">
    <source>
        <dbReference type="EMBL" id="SKA75474.1"/>
    </source>
</evidence>
<dbReference type="EMBL" id="FUYB01000005">
    <property type="protein sequence ID" value="SKA75474.1"/>
    <property type="molecule type" value="Genomic_DNA"/>
</dbReference>
<dbReference type="Pfam" id="PF02830">
    <property type="entry name" value="V4R"/>
    <property type="match status" value="1"/>
</dbReference>
<dbReference type="Gene3D" id="1.10.8.60">
    <property type="match status" value="1"/>
</dbReference>
<dbReference type="Proteomes" id="UP000190460">
    <property type="component" value="Unassembled WGS sequence"/>
</dbReference>
<evidence type="ECO:0000256" key="1">
    <source>
        <dbReference type="ARBA" id="ARBA00022741"/>
    </source>
</evidence>
<proteinExistence type="predicted"/>
<dbReference type="PROSITE" id="PS00676">
    <property type="entry name" value="SIGMA54_INTERACT_2"/>
    <property type="match status" value="1"/>
</dbReference>
<dbReference type="PROSITE" id="PS00688">
    <property type="entry name" value="SIGMA54_INTERACT_3"/>
    <property type="match status" value="1"/>
</dbReference>
<dbReference type="PRINTS" id="PR01590">
    <property type="entry name" value="HTHFIS"/>
</dbReference>
<organism evidence="7 8">
    <name type="scientific">Thiothrix eikelboomii</name>
    <dbReference type="NCBI Taxonomy" id="92487"/>
    <lineage>
        <taxon>Bacteria</taxon>
        <taxon>Pseudomonadati</taxon>
        <taxon>Pseudomonadota</taxon>
        <taxon>Gammaproteobacteria</taxon>
        <taxon>Thiotrichales</taxon>
        <taxon>Thiotrichaceae</taxon>
        <taxon>Thiothrix</taxon>
    </lineage>
</organism>
<dbReference type="InterPro" id="IPR009057">
    <property type="entry name" value="Homeodomain-like_sf"/>
</dbReference>
<evidence type="ECO:0000256" key="5">
    <source>
        <dbReference type="ARBA" id="ARBA00023163"/>
    </source>
</evidence>
<keyword evidence="8" id="KW-1185">Reference proteome</keyword>
<evidence type="ECO:0000256" key="4">
    <source>
        <dbReference type="ARBA" id="ARBA00023125"/>
    </source>
</evidence>